<dbReference type="PROSITE" id="PS00850">
    <property type="entry name" value="GLY_RADICAL_1"/>
    <property type="match status" value="1"/>
</dbReference>
<dbReference type="PROSITE" id="PS51149">
    <property type="entry name" value="GLY_RADICAL_2"/>
    <property type="match status" value="1"/>
</dbReference>
<gene>
    <name evidence="6" type="ordered locus">Desde_0334</name>
</gene>
<keyword evidence="7" id="KW-1185">Reference proteome</keyword>
<reference evidence="7" key="1">
    <citation type="submission" date="2012-06" db="EMBL/GenBank/DDBJ databases">
        <title>Complete sequence of Desulfitobacterium dehalogenans ATCC 51507.</title>
        <authorList>
            <person name="Lucas S."/>
            <person name="Han J."/>
            <person name="Lapidus A."/>
            <person name="Cheng J.-F."/>
            <person name="Goodwin L."/>
            <person name="Pitluck S."/>
            <person name="Peters L."/>
            <person name="Ovchinnikova G."/>
            <person name="Teshima H."/>
            <person name="Detter J.C."/>
            <person name="Han C."/>
            <person name="Tapia R."/>
            <person name="Land M."/>
            <person name="Hauser L."/>
            <person name="Kyrpides N."/>
            <person name="Ivanova N."/>
            <person name="Pagani I."/>
            <person name="Kruse T."/>
            <person name="de Vos W.M."/>
            <person name="Smidt H."/>
            <person name="Woyke T."/>
        </authorList>
    </citation>
    <scope>NUCLEOTIDE SEQUENCE [LARGE SCALE GENOMIC DNA]</scope>
    <source>
        <strain evidence="7">ATCC 51507 / DSM 9161 / JW/IU-DC1</strain>
    </source>
</reference>
<dbReference type="GO" id="GO:0016829">
    <property type="term" value="F:lyase activity"/>
    <property type="evidence" value="ECO:0007669"/>
    <property type="project" value="UniProtKB-KW"/>
</dbReference>
<dbReference type="PANTHER" id="PTHR43641">
    <property type="entry name" value="FORMATE ACETYLTRANSFERASE 3-RELATED"/>
    <property type="match status" value="1"/>
</dbReference>
<dbReference type="Pfam" id="PF02901">
    <property type="entry name" value="PFL-like"/>
    <property type="match status" value="1"/>
</dbReference>
<dbReference type="InterPro" id="IPR001150">
    <property type="entry name" value="Gly_radical"/>
</dbReference>
<dbReference type="PANTHER" id="PTHR43641:SF2">
    <property type="entry name" value="DEHYDRATASE YBIW-RELATED"/>
    <property type="match status" value="1"/>
</dbReference>
<dbReference type="Proteomes" id="UP000006053">
    <property type="component" value="Chromosome"/>
</dbReference>
<keyword evidence="2 6" id="KW-0456">Lyase</keyword>
<keyword evidence="6" id="KW-0670">Pyruvate</keyword>
<dbReference type="Gene3D" id="3.20.70.20">
    <property type="match status" value="1"/>
</dbReference>
<sequence>MSCCEPLVLSPQEMWLEGKMKDEDKGRERTFRRMEAIRKSQILLCTDRARLFTESMKATERKPLILRWALALQHIAENIPVYIGEDDLIVGKGENHPGRCGMLYPEIDGAYLDRMGENICGRPDTPFYVSKEDYKIMTEEIAPYWKDKSFPETFVAALPEDTRTLMFGADQENIYQQFGIIFCSGNFRASHNWVIDYKKVAERGIKDIKKQAQEKLAEIENPFERVEKEPFLQSVIITCDAIVIWAKRYAQSAREMAQKESNPARKAELLQIAEICEWVPENPARTFYEALQTQWFAYMFCRLEQLGAASLSLGRMDQYLYPYYKKDIEEGRMTRDQARELLESVWVNMSEAMFIMASPAAGSFTEGYAHFEGVTIGGQTREGKDATNEVSYLILDSKRGIPINYPDMGVRIHAQTPDKFLRAVTEIIKEGQGYPKLLNDEEIVPLYLAKGVSYEDALDYCIAGCVENRIPNVDTYATPAGAVNFGAAVELTLNNGRMKLYGDYQFGAETGDPRNFTSFEEVMNAYRTQHLYLLKHVLTQQAVLDEVKTKFMAAPMTSMVHDICMEECRDLHHWLKRGLREIYCDAIGYATAADSLAAIKKLVFDDKKLTMGELLDALVVNFEGKEAIRQMCLNAPKYANNDPEADAIAKELEKYHLDYLEEQNKEIPGTVLSLRMVPVTLHIAFGKVVGATPNGRKAGMPLAEGTGASHGCDTKGPTGLLMSNVNSKNKGSKNRQARLLNLKLSPGSVKGEEGTRKLMSLIRTWCDMKLYHIQFNIINRETLLAAQKDPEKYRSLVIRVAGYSAYFTELSKELQDEIIARTEQSL</sequence>
<dbReference type="OrthoDB" id="9803969at2"/>
<evidence type="ECO:0000256" key="3">
    <source>
        <dbReference type="PROSITE-ProRule" id="PRU00493"/>
    </source>
</evidence>
<dbReference type="eggNOG" id="COG1882">
    <property type="taxonomic scope" value="Bacteria"/>
</dbReference>
<feature type="domain" description="PFL" evidence="5">
    <location>
        <begin position="28"/>
        <end position="697"/>
    </location>
</feature>
<evidence type="ECO:0000259" key="5">
    <source>
        <dbReference type="PROSITE" id="PS51554"/>
    </source>
</evidence>
<dbReference type="InterPro" id="IPR019777">
    <property type="entry name" value="Form_AcTrfase_GR_CS"/>
</dbReference>
<dbReference type="EMBL" id="CP003348">
    <property type="protein sequence ID" value="AFL98802.1"/>
    <property type="molecule type" value="Genomic_DNA"/>
</dbReference>
<dbReference type="InterPro" id="IPR051215">
    <property type="entry name" value="GRE"/>
</dbReference>
<evidence type="ECO:0000313" key="6">
    <source>
        <dbReference type="EMBL" id="AFL98802.1"/>
    </source>
</evidence>
<accession>I4A4B8</accession>
<name>I4A4B8_DESDJ</name>
<dbReference type="RefSeq" id="WP_014792299.1">
    <property type="nucleotide sequence ID" value="NC_018017.1"/>
</dbReference>
<feature type="modified residue" description="Glycine radical" evidence="3">
    <location>
        <position position="802"/>
    </location>
</feature>
<evidence type="ECO:0000256" key="2">
    <source>
        <dbReference type="ARBA" id="ARBA00023239"/>
    </source>
</evidence>
<evidence type="ECO:0000259" key="4">
    <source>
        <dbReference type="PROSITE" id="PS51149"/>
    </source>
</evidence>
<dbReference type="HOGENOM" id="CLU_009096_0_1_9"/>
<evidence type="ECO:0000313" key="7">
    <source>
        <dbReference type="Proteomes" id="UP000006053"/>
    </source>
</evidence>
<protein>
    <submittedName>
        <fullName evidence="6">Pyruvate-formate lyase</fullName>
    </submittedName>
</protein>
<feature type="domain" description="Glycine radical" evidence="4">
    <location>
        <begin position="704"/>
        <end position="826"/>
    </location>
</feature>
<organism evidence="6 7">
    <name type="scientific">Desulfitobacterium dehalogenans (strain ATCC 51507 / DSM 9161 / JW/IU-DC1)</name>
    <dbReference type="NCBI Taxonomy" id="756499"/>
    <lineage>
        <taxon>Bacteria</taxon>
        <taxon>Bacillati</taxon>
        <taxon>Bacillota</taxon>
        <taxon>Clostridia</taxon>
        <taxon>Eubacteriales</taxon>
        <taxon>Desulfitobacteriaceae</taxon>
        <taxon>Desulfitobacterium</taxon>
    </lineage>
</organism>
<dbReference type="Pfam" id="PF01228">
    <property type="entry name" value="Gly_radical"/>
    <property type="match status" value="1"/>
</dbReference>
<proteinExistence type="predicted"/>
<dbReference type="GO" id="GO:0005829">
    <property type="term" value="C:cytosol"/>
    <property type="evidence" value="ECO:0007669"/>
    <property type="project" value="TreeGrafter"/>
</dbReference>
<dbReference type="SUPFAM" id="SSF51998">
    <property type="entry name" value="PFL-like glycyl radical enzymes"/>
    <property type="match status" value="1"/>
</dbReference>
<dbReference type="InterPro" id="IPR004184">
    <property type="entry name" value="PFL_dom"/>
</dbReference>
<dbReference type="STRING" id="756499.Desde_0334"/>
<keyword evidence="1 3" id="KW-0556">Organic radical</keyword>
<reference evidence="6 7" key="2">
    <citation type="journal article" date="2015" name="J. Bacteriol.">
        <title>Genomic, proteomic, and biochemical analysis of the organohalide respiratory pathway in Desulfitobacterium dehalogenans.</title>
        <authorList>
            <person name="Kruse T."/>
            <person name="van de Pas B.A."/>
            <person name="Atteia A."/>
            <person name="Krab K."/>
            <person name="Hagen W.R."/>
            <person name="Goodwin L."/>
            <person name="Chain P."/>
            <person name="Boeren S."/>
            <person name="Maphosa F."/>
            <person name="Schraa G."/>
            <person name="de Vos W.M."/>
            <person name="van der Oost J."/>
            <person name="Smidt H."/>
            <person name="Stams A.J."/>
        </authorList>
    </citation>
    <scope>NUCLEOTIDE SEQUENCE [LARGE SCALE GENOMIC DNA]</scope>
    <source>
        <strain evidence="7">ATCC 51507 / DSM 9161 / JW/IU-DC1</strain>
    </source>
</reference>
<evidence type="ECO:0000256" key="1">
    <source>
        <dbReference type="ARBA" id="ARBA00022818"/>
    </source>
</evidence>
<dbReference type="KEGG" id="ddh:Desde_0334"/>
<dbReference type="PROSITE" id="PS51554">
    <property type="entry name" value="PFL"/>
    <property type="match status" value="1"/>
</dbReference>
<dbReference type="AlphaFoldDB" id="I4A4B8"/>